<evidence type="ECO:0000313" key="3">
    <source>
        <dbReference type="Proteomes" id="UP000507470"/>
    </source>
</evidence>
<dbReference type="Proteomes" id="UP000507470">
    <property type="component" value="Unassembled WGS sequence"/>
</dbReference>
<feature type="region of interest" description="Disordered" evidence="1">
    <location>
        <begin position="1"/>
        <end position="43"/>
    </location>
</feature>
<protein>
    <recommendedName>
        <fullName evidence="4">Death domain-containing protein</fullName>
    </recommendedName>
</protein>
<feature type="compositionally biased region" description="Basic residues" evidence="1">
    <location>
        <begin position="256"/>
        <end position="271"/>
    </location>
</feature>
<dbReference type="OrthoDB" id="6093161at2759"/>
<feature type="compositionally biased region" description="Polar residues" evidence="1">
    <location>
        <begin position="1"/>
        <end position="15"/>
    </location>
</feature>
<feature type="compositionally biased region" description="Basic and acidic residues" evidence="1">
    <location>
        <begin position="296"/>
        <end position="311"/>
    </location>
</feature>
<sequence length="1079" mass="122493">MSETGRSTISFTLPTERTWENSDDGEEDTHIPEQSNHTKTENITLNKTTGLQLFSDNIIKQDQNATSKNFKENQQTIADETIESDGKSCPENMDQHETIASGGKSSPENMDQHETIASGGKSSPENMDQHETIASGGKSSPENMDKHETIASGGKSSPENIDKHETIASGGKSSQENMDKHDDDNMEIIEKVAQSNITDNFSITNYTQSEISEQTTESKELCTNDQVPPIDLSGKRNEKENNKDGSSRKDNIKRYPSNRRVQKVGFSPRRHTIALQREKHRKEEIRRQPLEIKRQSFDITSLKDKQDDNRRQSRLPSLQSMGSNIANLLRSARQSVIHGIGLRKPDIADNKVKLEVDRLWKIRTNLIRKERYSDEDVEFHAREINSLQLLFHGILEIWLKVKDTDKIDYRDGASTVYSGFISGILSLLRGTKVLLKRLKFEDENGRERRRLVQSTICRFTKDIQSVLTHGLHSISLEEYRKLIHKLGNLCSDAFFTIGKTKGILGSLEMGEGVTALQPTKLLGNISHCDVVRCAVEDRPEVINGLVFQEGQQLMSDIFQVTGAPFCTSEKILLRFPLSTGALPPSSMVKVKVKYGTKWTDLNGEFKNNYIEFEAKMISAFVAVVGFRGIHREVTTAGHSFVSDDDTRVRMSIPKNSFSVPCITKFRFIQINRNRMYGYKETCKEDCHGIVACSDILNVTHDGNVAINKPILVHLPILHDIEDSNSEIVLFERNLEGSLSIRIVNDAIQCEPHGNCYTFAVSCLNNSIALGKVKRKILKKNRNKLLEEFDLYCGLEHICNIMTYMDKNLLTVGVVKLWVEIVEKRFTTRILRKRANEGLFEIPGSRSPDIRMKEQDVVRMEMDGTIQKIREIPSEHYSIVYLSTARDNYRSFHVEERRDPRGRQVGILNFISDTHGDGFLLHSATIDFNRYLISLSRIPTSHSDVRPNTYGRLTFSRQSRSSSIVPPKQENLKKFIKEEVPVLSHQSLLILAGAMSVETAQMLGVELGLQNEDILNLKTVNQPTVLTVFEILWMWRGKQVSKNDADQLIECLKRIESVHLANVVAKANREKRYLTRTDLK</sequence>
<feature type="region of interest" description="Disordered" evidence="1">
    <location>
        <begin position="65"/>
        <end position="180"/>
    </location>
</feature>
<dbReference type="InterPro" id="IPR011029">
    <property type="entry name" value="DEATH-like_dom_sf"/>
</dbReference>
<dbReference type="AlphaFoldDB" id="A0A6J8CR65"/>
<gene>
    <name evidence="2" type="ORF">MCOR_31804</name>
</gene>
<evidence type="ECO:0000313" key="2">
    <source>
        <dbReference type="EMBL" id="CAC5397360.1"/>
    </source>
</evidence>
<keyword evidence="3" id="KW-1185">Reference proteome</keyword>
<feature type="compositionally biased region" description="Basic and acidic residues" evidence="1">
    <location>
        <begin position="28"/>
        <end position="40"/>
    </location>
</feature>
<feature type="compositionally biased region" description="Basic and acidic residues" evidence="1">
    <location>
        <begin position="84"/>
        <end position="97"/>
    </location>
</feature>
<organism evidence="2 3">
    <name type="scientific">Mytilus coruscus</name>
    <name type="common">Sea mussel</name>
    <dbReference type="NCBI Taxonomy" id="42192"/>
    <lineage>
        <taxon>Eukaryota</taxon>
        <taxon>Metazoa</taxon>
        <taxon>Spiralia</taxon>
        <taxon>Lophotrochozoa</taxon>
        <taxon>Mollusca</taxon>
        <taxon>Bivalvia</taxon>
        <taxon>Autobranchia</taxon>
        <taxon>Pteriomorphia</taxon>
        <taxon>Mytilida</taxon>
        <taxon>Mytiloidea</taxon>
        <taxon>Mytilidae</taxon>
        <taxon>Mytilinae</taxon>
        <taxon>Mytilus</taxon>
    </lineage>
</organism>
<accession>A0A6J8CR65</accession>
<dbReference type="EMBL" id="CACVKT020005675">
    <property type="protein sequence ID" value="CAC5397360.1"/>
    <property type="molecule type" value="Genomic_DNA"/>
</dbReference>
<evidence type="ECO:0000256" key="1">
    <source>
        <dbReference type="SAM" id="MobiDB-lite"/>
    </source>
</evidence>
<feature type="compositionally biased region" description="Polar residues" evidence="1">
    <location>
        <begin position="65"/>
        <end position="78"/>
    </location>
</feature>
<name>A0A6J8CR65_MYTCO</name>
<proteinExistence type="predicted"/>
<evidence type="ECO:0008006" key="4">
    <source>
        <dbReference type="Google" id="ProtNLM"/>
    </source>
</evidence>
<feature type="compositionally biased region" description="Basic and acidic residues" evidence="1">
    <location>
        <begin position="233"/>
        <end position="253"/>
    </location>
</feature>
<feature type="region of interest" description="Disordered" evidence="1">
    <location>
        <begin position="296"/>
        <end position="319"/>
    </location>
</feature>
<dbReference type="Gene3D" id="1.10.533.10">
    <property type="entry name" value="Death Domain, Fas"/>
    <property type="match status" value="1"/>
</dbReference>
<feature type="region of interest" description="Disordered" evidence="1">
    <location>
        <begin position="211"/>
        <end position="271"/>
    </location>
</feature>
<reference evidence="2 3" key="1">
    <citation type="submission" date="2020-06" db="EMBL/GenBank/DDBJ databases">
        <authorList>
            <person name="Li R."/>
            <person name="Bekaert M."/>
        </authorList>
    </citation>
    <scope>NUCLEOTIDE SEQUENCE [LARGE SCALE GENOMIC DNA]</scope>
    <source>
        <strain evidence="3">wild</strain>
    </source>
</reference>